<reference evidence="8 9" key="1">
    <citation type="submission" date="2018-05" db="EMBL/GenBank/DDBJ databases">
        <title>Genomic Encyclopedia of Type Strains, Phase I: the one thousand microbial genomes (KMG-I) project.</title>
        <authorList>
            <person name="Kyrpides N."/>
        </authorList>
    </citation>
    <scope>NUCLEOTIDE SEQUENCE [LARGE SCALE GENOMIC DNA]</scope>
    <source>
        <strain evidence="8 9">DSM 15611</strain>
    </source>
</reference>
<dbReference type="OrthoDB" id="9782387at2"/>
<feature type="domain" description="Radical SAM core" evidence="7">
    <location>
        <begin position="22"/>
        <end position="213"/>
    </location>
</feature>
<dbReference type="GO" id="GO:0016829">
    <property type="term" value="F:lyase activity"/>
    <property type="evidence" value="ECO:0007669"/>
    <property type="project" value="UniProtKB-KW"/>
</dbReference>
<dbReference type="InterPro" id="IPR013785">
    <property type="entry name" value="Aldolase_TIM"/>
</dbReference>
<comment type="caution">
    <text evidence="8">The sequence shown here is derived from an EMBL/GenBank/DDBJ whole genome shotgun (WGS) entry which is preliminary data.</text>
</comment>
<dbReference type="InterPro" id="IPR058240">
    <property type="entry name" value="rSAM_sf"/>
</dbReference>
<evidence type="ECO:0000256" key="5">
    <source>
        <dbReference type="ARBA" id="ARBA00023004"/>
    </source>
</evidence>
<dbReference type="EMBL" id="QJJX01000019">
    <property type="protein sequence ID" value="PXX21421.1"/>
    <property type="molecule type" value="Genomic_DNA"/>
</dbReference>
<accession>A0A318I8Y6</accession>
<name>A0A318I8Y6_9BACT</name>
<keyword evidence="4" id="KW-0479">Metal-binding</keyword>
<dbReference type="Pfam" id="PF04055">
    <property type="entry name" value="Radical_SAM"/>
    <property type="match status" value="1"/>
</dbReference>
<evidence type="ECO:0000313" key="9">
    <source>
        <dbReference type="Proteomes" id="UP000248314"/>
    </source>
</evidence>
<dbReference type="Proteomes" id="UP000248314">
    <property type="component" value="Unassembled WGS sequence"/>
</dbReference>
<dbReference type="GO" id="GO:0046872">
    <property type="term" value="F:metal ion binding"/>
    <property type="evidence" value="ECO:0007669"/>
    <property type="project" value="UniProtKB-KW"/>
</dbReference>
<evidence type="ECO:0000256" key="4">
    <source>
        <dbReference type="ARBA" id="ARBA00022723"/>
    </source>
</evidence>
<keyword evidence="2" id="KW-0004">4Fe-4S</keyword>
<dbReference type="SUPFAM" id="SSF102114">
    <property type="entry name" value="Radical SAM enzymes"/>
    <property type="match status" value="1"/>
</dbReference>
<dbReference type="GeneID" id="84899718"/>
<evidence type="ECO:0000256" key="1">
    <source>
        <dbReference type="ARBA" id="ARBA00001966"/>
    </source>
</evidence>
<dbReference type="SFLD" id="SFLDS00029">
    <property type="entry name" value="Radical_SAM"/>
    <property type="match status" value="1"/>
</dbReference>
<dbReference type="GO" id="GO:0051539">
    <property type="term" value="F:4 iron, 4 sulfur cluster binding"/>
    <property type="evidence" value="ECO:0007669"/>
    <property type="project" value="UniProtKB-KW"/>
</dbReference>
<dbReference type="PANTHER" id="PTHR30352">
    <property type="entry name" value="PYRUVATE FORMATE-LYASE-ACTIVATING ENZYME"/>
    <property type="match status" value="1"/>
</dbReference>
<evidence type="ECO:0000259" key="7">
    <source>
        <dbReference type="PROSITE" id="PS51918"/>
    </source>
</evidence>
<gene>
    <name evidence="8" type="ORF">EJ73_01701</name>
</gene>
<dbReference type="InterPro" id="IPR007197">
    <property type="entry name" value="rSAM"/>
</dbReference>
<keyword evidence="8" id="KW-0456">Lyase</keyword>
<dbReference type="PANTHER" id="PTHR30352:SF4">
    <property type="entry name" value="PYRUVATE FORMATE-LYASE 2-ACTIVATING ENZYME"/>
    <property type="match status" value="1"/>
</dbReference>
<dbReference type="InterPro" id="IPR034457">
    <property type="entry name" value="Organic_radical-activating"/>
</dbReference>
<sequence>MVNRTNDARVPLIGIDRHRIATDGHGVTTLVGFFGCPLRCKYCLNNQCHDKKRQWQRLSPQALYNEVKQDELYFLATGGGITFGGGEPCLQSRFIKAFREICGEAWNITVETSLYVPQSHLRRLLNVVNTYIVDIKDLNPHIYSEYTCLNIDLLNTNLEWLVHHVKPENIFVRVPSIPKFNTPIDAEKTVEKLKNMGIINIERFNYIIPKKEK</sequence>
<comment type="cofactor">
    <cofactor evidence="1">
        <name>[4Fe-4S] cluster</name>
        <dbReference type="ChEBI" id="CHEBI:49883"/>
    </cofactor>
</comment>
<keyword evidence="3" id="KW-0949">S-adenosyl-L-methionine</keyword>
<dbReference type="STRING" id="1122991.GCA_000613445_01897"/>
<proteinExistence type="predicted"/>
<evidence type="ECO:0000313" key="8">
    <source>
        <dbReference type="EMBL" id="PXX21421.1"/>
    </source>
</evidence>
<dbReference type="AlphaFoldDB" id="A0A318I8Y6"/>
<dbReference type="RefSeq" id="WP_044075771.1">
    <property type="nucleotide sequence ID" value="NZ_BAIZ01000015.1"/>
</dbReference>
<keyword evidence="5" id="KW-0408">Iron</keyword>
<keyword evidence="9" id="KW-1185">Reference proteome</keyword>
<keyword evidence="8" id="KW-0670">Pyruvate</keyword>
<organism evidence="8 9">
    <name type="scientific">Hoylesella shahii DSM 15611 = JCM 12083</name>
    <dbReference type="NCBI Taxonomy" id="1122991"/>
    <lineage>
        <taxon>Bacteria</taxon>
        <taxon>Pseudomonadati</taxon>
        <taxon>Bacteroidota</taxon>
        <taxon>Bacteroidia</taxon>
        <taxon>Bacteroidales</taxon>
        <taxon>Prevotellaceae</taxon>
        <taxon>Hoylesella</taxon>
    </lineage>
</organism>
<keyword evidence="6" id="KW-0411">Iron-sulfur</keyword>
<evidence type="ECO:0000256" key="2">
    <source>
        <dbReference type="ARBA" id="ARBA00022485"/>
    </source>
</evidence>
<dbReference type="Gene3D" id="3.20.20.70">
    <property type="entry name" value="Aldolase class I"/>
    <property type="match status" value="1"/>
</dbReference>
<evidence type="ECO:0000256" key="3">
    <source>
        <dbReference type="ARBA" id="ARBA00022691"/>
    </source>
</evidence>
<protein>
    <submittedName>
        <fullName evidence="8">Pyruvate formate lyase activating enzyme</fullName>
    </submittedName>
</protein>
<dbReference type="PROSITE" id="PS51918">
    <property type="entry name" value="RADICAL_SAM"/>
    <property type="match status" value="1"/>
</dbReference>
<evidence type="ECO:0000256" key="6">
    <source>
        <dbReference type="ARBA" id="ARBA00023014"/>
    </source>
</evidence>